<dbReference type="EMBL" id="BSDP01000001">
    <property type="protein sequence ID" value="GLI26813.1"/>
    <property type="molecule type" value="Genomic_DNA"/>
</dbReference>
<keyword evidence="2" id="KW-1185">Reference proteome</keyword>
<dbReference type="Pfam" id="PF06224">
    <property type="entry name" value="AlkZ-like"/>
    <property type="match status" value="1"/>
</dbReference>
<reference evidence="1" key="1">
    <citation type="submission" date="2022-12" db="EMBL/GenBank/DDBJ databases">
        <title>Reference genome sequencing for broad-spectrum identification of bacterial and archaeal isolates by mass spectrometry.</title>
        <authorList>
            <person name="Sekiguchi Y."/>
            <person name="Tourlousse D.M."/>
        </authorList>
    </citation>
    <scope>NUCLEOTIDE SEQUENCE</scope>
    <source>
        <strain evidence="1">14</strain>
    </source>
</reference>
<comment type="caution">
    <text evidence="1">The sequence shown here is derived from an EMBL/GenBank/DDBJ whole genome shotgun (WGS) entry which is preliminary data.</text>
</comment>
<organism evidence="1 2">
    <name type="scientific">Agromyces rhizosphaerae</name>
    <dbReference type="NCBI Taxonomy" id="88374"/>
    <lineage>
        <taxon>Bacteria</taxon>
        <taxon>Bacillati</taxon>
        <taxon>Actinomycetota</taxon>
        <taxon>Actinomycetes</taxon>
        <taxon>Micrococcales</taxon>
        <taxon>Microbacteriaceae</taxon>
        <taxon>Agromyces</taxon>
    </lineage>
</organism>
<sequence length="361" mass="40489">MAETLSRQEARRIAVRAQLLDEPRPTDLLDTVRHLTLLQADMTAAIAPAPDLMLWSRIDGYEPDDLLTALEVERVLVELEGMIRPAEDLRLYLDRMRGAPRSAKARDWLEDNEDFRRDVLALLADEGPLTAREVPDTSVVDWPSSGWNANRNATMMLEVLAARAEVAVSSRRGATRVWDLAERVHPAGVEALPEEEALAERNRRRLRSLGVMRVGAYGSPGEPLDVGDEGEEVRIEGVRGRWRLDPVVRASLEEHPLAARTVILSPFDRLVQDRKRAEAVFGFEFALGMYTPKDKRRWGYFPLPILHGDRLVGKLDATADRATGRFTVNAVHEDEPFDTPLAAAVDAEIDALADWLELQRA</sequence>
<dbReference type="PANTHER" id="PTHR30528">
    <property type="entry name" value="CYTOPLASMIC PROTEIN"/>
    <property type="match status" value="1"/>
</dbReference>
<dbReference type="RefSeq" id="WP_281882825.1">
    <property type="nucleotide sequence ID" value="NZ_BSDP01000001.1"/>
</dbReference>
<dbReference type="InterPro" id="IPR009351">
    <property type="entry name" value="AlkZ-like"/>
</dbReference>
<dbReference type="AlphaFoldDB" id="A0A9W6CZP0"/>
<evidence type="ECO:0000313" key="1">
    <source>
        <dbReference type="EMBL" id="GLI26813.1"/>
    </source>
</evidence>
<dbReference type="PANTHER" id="PTHR30528:SF0">
    <property type="entry name" value="CYTOPLASMIC PROTEIN"/>
    <property type="match status" value="1"/>
</dbReference>
<evidence type="ECO:0008006" key="3">
    <source>
        <dbReference type="Google" id="ProtNLM"/>
    </source>
</evidence>
<protein>
    <recommendedName>
        <fullName evidence="3">Winged helix-turn-helix domain-containing protein</fullName>
    </recommendedName>
</protein>
<name>A0A9W6CZP0_9MICO</name>
<evidence type="ECO:0000313" key="2">
    <source>
        <dbReference type="Proteomes" id="UP001144396"/>
    </source>
</evidence>
<accession>A0A9W6CZP0</accession>
<proteinExistence type="predicted"/>
<gene>
    <name evidence="1" type="ORF">ARHIZOSPH14_10550</name>
</gene>
<dbReference type="Proteomes" id="UP001144396">
    <property type="component" value="Unassembled WGS sequence"/>
</dbReference>